<proteinExistence type="inferred from homology"/>
<feature type="transmembrane region" description="Helical" evidence="5">
    <location>
        <begin position="286"/>
        <end position="307"/>
    </location>
</feature>
<comment type="caution">
    <text evidence="7">The sequence shown here is derived from an EMBL/GenBank/DDBJ whole genome shotgun (WGS) entry which is preliminary data.</text>
</comment>
<sequence>MAMRPPAGLPKLSRRSRTLLIIGLVVLVGLIAGSRLLGMYVNWLWFGEVGFRSVYSTELLTRLGLFVGVAVLTGGLFALNLVIAYRTRPVFVPVSGPEDPVARYRAVVVRRLRLLGIGLPVVVGAICGSVAQSDWQLVQLFLHATPFNQVDPQFQHDIGFYAFQVPFYTWLLSWLFISIAVAFFGSLVAHYLFGGIRLAGRGGQIAGPATMQLAILAGVFVLLKAVAYYFDRFALLSSGRNERFTGASYTDLNAVLPAKLILLFIAVFCAIAFFVGAFLRNLQLPAIATVLLVLSSLVIGAAFPAVLEQISVRPNANEREAESIQRNMEATRQAFGLTSDKVEYKPYQGTTDVALDQVKADKTTIPNIRLLDPSVLSKTFTQLQQRKNFYGFPEKLDVDRYTVNGTVRDYVVAVRELNTDGLAENQRDWINQHLVYTHGNGFVAAEANKVNSALDNNGGEGGYPVFTVSDVSTQGDIPVQQPRIYYGELATSYAIVGGNPGEAPGEYDTDDKKYTYTGSGGVSIGNWFNRLVFAASYGERNILFNQAIGDSSKIIFKRDPRDRVEAVAPWLTVDADPYPAVVDGRIKWIVDGYTTLDRYPYAQQTSLGTSTSDSDLLPNMPRQPDRSIGYIRNSVKATVDAYDGTVSLYAVDDTDPVLKAWMGVFPGTVKPSSEISPALRQHFRYPEDLFKIQRKLLTMYHVANPSEFYSQGTFWDVPSDPTVDNPTTVQQQQQQQQQQQNPQAQQPPFYILAGDPNDPSKADFQLTSALVSLQREFMSAYVTVRSDPDNYGKMTVLTLPSDTQTKGPQQVQTQFLSSPTVSTELNLLTERKTKVVYGNLLTLPVSGGLLYVEPVYVERSNQSSSFPQLAKVLVSFGGRVGYAPTLGEAMDQVFGTGAGQSVPTPPTDGNQSQTPSSTPSSPPSGSSQNQPGGQANPDLARAVADIQAALDKLRTAQQSGDFAAIGEAYKQLDDATKRFEQAKGGGGAGLGDNSSVPPTSPTPSG</sequence>
<evidence type="ECO:0000256" key="6">
    <source>
        <dbReference type="SAM" id="MobiDB-lite"/>
    </source>
</evidence>
<evidence type="ECO:0000256" key="5">
    <source>
        <dbReference type="HAMAP-Rule" id="MF_01600"/>
    </source>
</evidence>
<feature type="transmembrane region" description="Helical" evidence="5">
    <location>
        <begin position="260"/>
        <end position="279"/>
    </location>
</feature>
<evidence type="ECO:0000313" key="7">
    <source>
        <dbReference type="EMBL" id="MCP2167905.1"/>
    </source>
</evidence>
<protein>
    <recommendedName>
        <fullName evidence="5">UPF0182 protein LX83_004779</fullName>
    </recommendedName>
</protein>
<feature type="region of interest" description="Disordered" evidence="6">
    <location>
        <begin position="895"/>
        <end position="937"/>
    </location>
</feature>
<feature type="compositionally biased region" description="Low complexity" evidence="6">
    <location>
        <begin position="730"/>
        <end position="748"/>
    </location>
</feature>
<feature type="transmembrane region" description="Helical" evidence="5">
    <location>
        <begin position="167"/>
        <end position="193"/>
    </location>
</feature>
<comment type="subcellular location">
    <subcellularLocation>
        <location evidence="5">Cell membrane</location>
        <topology evidence="5">Multi-pass membrane protein</topology>
    </subcellularLocation>
</comment>
<evidence type="ECO:0000256" key="4">
    <source>
        <dbReference type="ARBA" id="ARBA00023136"/>
    </source>
</evidence>
<accession>A0AAE3GGV4</accession>
<dbReference type="GO" id="GO:0005886">
    <property type="term" value="C:plasma membrane"/>
    <property type="evidence" value="ECO:0007669"/>
    <property type="project" value="UniProtKB-SubCell"/>
</dbReference>
<dbReference type="AlphaFoldDB" id="A0AAE3GGV4"/>
<gene>
    <name evidence="7" type="ORF">LX83_004779</name>
</gene>
<keyword evidence="2 5" id="KW-0812">Transmembrane</keyword>
<dbReference type="HAMAP" id="MF_01600">
    <property type="entry name" value="UPF0182"/>
    <property type="match status" value="1"/>
</dbReference>
<dbReference type="InterPro" id="IPR005372">
    <property type="entry name" value="UPF0182"/>
</dbReference>
<dbReference type="NCBIfam" id="NF000825">
    <property type="entry name" value="PRK00068.1"/>
    <property type="match status" value="1"/>
</dbReference>
<dbReference type="NCBIfam" id="NF009097">
    <property type="entry name" value="PRK12438.1"/>
    <property type="match status" value="1"/>
</dbReference>
<keyword evidence="3 5" id="KW-1133">Transmembrane helix</keyword>
<name>A0AAE3GGV4_9PSEU</name>
<keyword evidence="4 5" id="KW-0472">Membrane</keyword>
<feature type="transmembrane region" description="Helical" evidence="5">
    <location>
        <begin position="112"/>
        <end position="131"/>
    </location>
</feature>
<dbReference type="GO" id="GO:0005576">
    <property type="term" value="C:extracellular region"/>
    <property type="evidence" value="ECO:0007669"/>
    <property type="project" value="TreeGrafter"/>
</dbReference>
<keyword evidence="1 5" id="KW-1003">Cell membrane</keyword>
<evidence type="ECO:0000256" key="3">
    <source>
        <dbReference type="ARBA" id="ARBA00022989"/>
    </source>
</evidence>
<dbReference type="Proteomes" id="UP001206128">
    <property type="component" value="Unassembled WGS sequence"/>
</dbReference>
<feature type="region of interest" description="Disordered" evidence="6">
    <location>
        <begin position="713"/>
        <end position="751"/>
    </location>
</feature>
<evidence type="ECO:0000256" key="2">
    <source>
        <dbReference type="ARBA" id="ARBA00022692"/>
    </source>
</evidence>
<feature type="region of interest" description="Disordered" evidence="6">
    <location>
        <begin position="977"/>
        <end position="1005"/>
    </location>
</feature>
<feature type="compositionally biased region" description="Low complexity" evidence="6">
    <location>
        <begin position="909"/>
        <end position="934"/>
    </location>
</feature>
<feature type="transmembrane region" description="Helical" evidence="5">
    <location>
        <begin position="205"/>
        <end position="230"/>
    </location>
</feature>
<reference evidence="7" key="1">
    <citation type="submission" date="2022-06" db="EMBL/GenBank/DDBJ databases">
        <title>Genomic Encyclopedia of Archaeal and Bacterial Type Strains, Phase II (KMG-II): from individual species to whole genera.</title>
        <authorList>
            <person name="Goeker M."/>
        </authorList>
    </citation>
    <scope>NUCLEOTIDE SEQUENCE</scope>
    <source>
        <strain evidence="7">DSM 43935</strain>
    </source>
</reference>
<feature type="transmembrane region" description="Helical" evidence="5">
    <location>
        <begin position="63"/>
        <end position="85"/>
    </location>
</feature>
<dbReference type="PANTHER" id="PTHR39344:SF1">
    <property type="entry name" value="UPF0182 PROTEIN SLL1060"/>
    <property type="match status" value="1"/>
</dbReference>
<dbReference type="EMBL" id="JAMTCK010000012">
    <property type="protein sequence ID" value="MCP2167905.1"/>
    <property type="molecule type" value="Genomic_DNA"/>
</dbReference>
<feature type="transmembrane region" description="Helical" evidence="5">
    <location>
        <begin position="20"/>
        <end position="43"/>
    </location>
</feature>
<evidence type="ECO:0000313" key="8">
    <source>
        <dbReference type="Proteomes" id="UP001206128"/>
    </source>
</evidence>
<comment type="similarity">
    <text evidence="5">Belongs to the UPF0182 family.</text>
</comment>
<organism evidence="7 8">
    <name type="scientific">Goodfellowiella coeruleoviolacea</name>
    <dbReference type="NCBI Taxonomy" id="334858"/>
    <lineage>
        <taxon>Bacteria</taxon>
        <taxon>Bacillati</taxon>
        <taxon>Actinomycetota</taxon>
        <taxon>Actinomycetes</taxon>
        <taxon>Pseudonocardiales</taxon>
        <taxon>Pseudonocardiaceae</taxon>
        <taxon>Goodfellowiella</taxon>
    </lineage>
</organism>
<keyword evidence="8" id="KW-1185">Reference proteome</keyword>
<dbReference type="PANTHER" id="PTHR39344">
    <property type="entry name" value="UPF0182 PROTEIN SLL1060"/>
    <property type="match status" value="1"/>
</dbReference>
<evidence type="ECO:0000256" key="1">
    <source>
        <dbReference type="ARBA" id="ARBA00022475"/>
    </source>
</evidence>
<dbReference type="Pfam" id="PF03699">
    <property type="entry name" value="UPF0182"/>
    <property type="match status" value="1"/>
</dbReference>